<protein>
    <recommendedName>
        <fullName evidence="3">GTPase</fullName>
    </recommendedName>
</protein>
<sequence length="133" mass="14920">MTDNQQATPVRLIGVYKADGGFIGELKYVFGHLLGLADCKLCDITHSPIRKKPSWKAMEKRIRTDYGLDFQLLHMNERDAIVQAATTGREPCVLAQYDDGTVTMLLDSVDLKAVAGSVEKFEKTLRARLILFF</sequence>
<evidence type="ECO:0000313" key="1">
    <source>
        <dbReference type="EMBL" id="AOY56512.1"/>
    </source>
</evidence>
<dbReference type="OrthoDB" id="4724472at2"/>
<reference evidence="1 2" key="1">
    <citation type="journal article" date="2016" name="Biochim. Biophys. Acta">
        <title>Photochemical characterization of actinorhodopsin and its functional existence in the natural host.</title>
        <authorList>
            <person name="Nakamura S."/>
            <person name="Kikukawa T."/>
            <person name="Tamogami J."/>
            <person name="Kamiya M."/>
            <person name="Aizawa T."/>
            <person name="Hahn M.W."/>
            <person name="Ihara K."/>
            <person name="Kamo N."/>
            <person name="Demura M."/>
        </authorList>
    </citation>
    <scope>NUCLEOTIDE SEQUENCE [LARGE SCALE GENOMIC DNA]</scope>
    <source>
        <strain evidence="1 2">MWH-Dar1</strain>
    </source>
</reference>
<proteinExistence type="predicted"/>
<dbReference type="Proteomes" id="UP000243784">
    <property type="component" value="Chromosome"/>
</dbReference>
<accession>A0A1D9E0B5</accession>
<dbReference type="STRING" id="535712.A4Z71_06070"/>
<evidence type="ECO:0000313" key="2">
    <source>
        <dbReference type="Proteomes" id="UP000243784"/>
    </source>
</evidence>
<dbReference type="AlphaFoldDB" id="A0A1D9E0B5"/>
<dbReference type="RefSeq" id="WP_070955014.1">
    <property type="nucleotide sequence ID" value="NZ_CP015208.1"/>
</dbReference>
<evidence type="ECO:0008006" key="3">
    <source>
        <dbReference type="Google" id="ProtNLM"/>
    </source>
</evidence>
<dbReference type="KEGG" id="rpla:A4Z71_06070"/>
<dbReference type="EMBL" id="CP015208">
    <property type="protein sequence ID" value="AOY56512.1"/>
    <property type="molecule type" value="Genomic_DNA"/>
</dbReference>
<keyword evidence="2" id="KW-1185">Reference proteome</keyword>
<organism evidence="1 2">
    <name type="scientific">Candidatus Rhodoluna planktonica</name>
    <dbReference type="NCBI Taxonomy" id="535712"/>
    <lineage>
        <taxon>Bacteria</taxon>
        <taxon>Bacillati</taxon>
        <taxon>Actinomycetota</taxon>
        <taxon>Actinomycetes</taxon>
        <taxon>Micrococcales</taxon>
        <taxon>Microbacteriaceae</taxon>
        <taxon>Luna cluster</taxon>
        <taxon>Luna-1 subcluster</taxon>
        <taxon>Rhodoluna</taxon>
    </lineage>
</organism>
<gene>
    <name evidence="1" type="ORF">A4Z71_06070</name>
</gene>
<name>A0A1D9E0B5_9MICO</name>